<dbReference type="GO" id="GO:0016787">
    <property type="term" value="F:hydrolase activity"/>
    <property type="evidence" value="ECO:0007669"/>
    <property type="project" value="UniProtKB-KW"/>
</dbReference>
<protein>
    <submittedName>
        <fullName evidence="4">Helicase</fullName>
    </submittedName>
</protein>
<dbReference type="InterPro" id="IPR014001">
    <property type="entry name" value="Helicase_ATP-bd"/>
</dbReference>
<organism evidence="4">
    <name type="scientific">Microvirga ossetica</name>
    <dbReference type="NCBI Taxonomy" id="1882682"/>
    <lineage>
        <taxon>Bacteria</taxon>
        <taxon>Pseudomonadati</taxon>
        <taxon>Pseudomonadota</taxon>
        <taxon>Alphaproteobacteria</taxon>
        <taxon>Hyphomicrobiales</taxon>
        <taxon>Methylobacteriaceae</taxon>
        <taxon>Microvirga</taxon>
    </lineage>
</organism>
<name>A0A1B2EX06_9HYPH</name>
<dbReference type="SMART" id="SM00490">
    <property type="entry name" value="HELICc"/>
    <property type="match status" value="1"/>
</dbReference>
<feature type="domain" description="Helicase ATP-binding" evidence="2">
    <location>
        <begin position="436"/>
        <end position="601"/>
    </location>
</feature>
<dbReference type="SMART" id="SM00487">
    <property type="entry name" value="DEXDc"/>
    <property type="match status" value="1"/>
</dbReference>
<dbReference type="InterPro" id="IPR000330">
    <property type="entry name" value="SNF2_N"/>
</dbReference>
<keyword evidence="4" id="KW-0547">Nucleotide-binding</keyword>
<dbReference type="InterPro" id="IPR027417">
    <property type="entry name" value="P-loop_NTPase"/>
</dbReference>
<geneLocation type="plasmid" evidence="4">
    <name>unnamed2</name>
</geneLocation>
<dbReference type="PANTHER" id="PTHR10799">
    <property type="entry name" value="SNF2/RAD54 HELICASE FAMILY"/>
    <property type="match status" value="1"/>
</dbReference>
<dbReference type="SUPFAM" id="SSF52540">
    <property type="entry name" value="P-loop containing nucleoside triphosphate hydrolases"/>
    <property type="match status" value="2"/>
</dbReference>
<dbReference type="GO" id="GO:0005524">
    <property type="term" value="F:ATP binding"/>
    <property type="evidence" value="ECO:0007669"/>
    <property type="project" value="InterPro"/>
</dbReference>
<dbReference type="KEGG" id="moc:BB934_40530"/>
<dbReference type="RefSeq" id="WP_099515370.1">
    <property type="nucleotide sequence ID" value="NZ_CP016619.1"/>
</dbReference>
<accession>A0A1B2EX06</accession>
<evidence type="ECO:0000256" key="1">
    <source>
        <dbReference type="ARBA" id="ARBA00022801"/>
    </source>
</evidence>
<dbReference type="OrthoDB" id="9814088at2"/>
<dbReference type="CDD" id="cd18793">
    <property type="entry name" value="SF2_C_SNF"/>
    <property type="match status" value="1"/>
</dbReference>
<dbReference type="Pfam" id="PF00271">
    <property type="entry name" value="Helicase_C"/>
    <property type="match status" value="1"/>
</dbReference>
<dbReference type="PROSITE" id="PS51192">
    <property type="entry name" value="HELICASE_ATP_BIND_1"/>
    <property type="match status" value="1"/>
</dbReference>
<evidence type="ECO:0000259" key="2">
    <source>
        <dbReference type="PROSITE" id="PS51192"/>
    </source>
</evidence>
<dbReference type="InterPro" id="IPR049730">
    <property type="entry name" value="SNF2/RAD54-like_C"/>
</dbReference>
<dbReference type="InterPro" id="IPR022138">
    <property type="entry name" value="DUF3670"/>
</dbReference>
<dbReference type="PROSITE" id="PS51194">
    <property type="entry name" value="HELICASE_CTER"/>
    <property type="match status" value="1"/>
</dbReference>
<dbReference type="EMBL" id="CP016619">
    <property type="protein sequence ID" value="ANY84482.1"/>
    <property type="molecule type" value="Genomic_DNA"/>
</dbReference>
<dbReference type="InterPro" id="IPR001650">
    <property type="entry name" value="Helicase_C-like"/>
</dbReference>
<gene>
    <name evidence="4" type="ORF">BB934_40530</name>
</gene>
<dbReference type="InterPro" id="IPR038718">
    <property type="entry name" value="SNF2-like_sf"/>
</dbReference>
<evidence type="ECO:0000313" key="4">
    <source>
        <dbReference type="EMBL" id="ANY84482.1"/>
    </source>
</evidence>
<dbReference type="Gene3D" id="3.40.50.300">
    <property type="entry name" value="P-loop containing nucleotide triphosphate hydrolases"/>
    <property type="match status" value="1"/>
</dbReference>
<keyword evidence="4" id="KW-0614">Plasmid</keyword>
<keyword evidence="1" id="KW-0378">Hydrolase</keyword>
<keyword evidence="4" id="KW-0347">Helicase</keyword>
<dbReference type="Pfam" id="PF00176">
    <property type="entry name" value="SNF2-rel_dom"/>
    <property type="match status" value="1"/>
</dbReference>
<dbReference type="AlphaFoldDB" id="A0A1B2EX06"/>
<dbReference type="Pfam" id="PF12419">
    <property type="entry name" value="DUF3670"/>
    <property type="match status" value="1"/>
</dbReference>
<reference evidence="4" key="1">
    <citation type="submission" date="2016-07" db="EMBL/GenBank/DDBJ databases">
        <title>Microvirga ossetica sp. nov. a new species of rhizobia isolated from root nodules of the legume species Vicia alpestris Steven originated from North Ossetia region in the Caucasus.</title>
        <authorList>
            <person name="Safronova V.I."/>
            <person name="Kuznetsova I.G."/>
            <person name="Sazanova A.L."/>
            <person name="Belimov A."/>
            <person name="Andronov E."/>
            <person name="Osledkin Y.S."/>
            <person name="Onishchuk O.P."/>
            <person name="Kurchak O.N."/>
            <person name="Shaposhnikov A.I."/>
            <person name="Willems A."/>
            <person name="Tikhonovich I.A."/>
        </authorList>
    </citation>
    <scope>NUCLEOTIDE SEQUENCE [LARGE SCALE GENOMIC DNA]</scope>
    <source>
        <strain evidence="4">V5/3M</strain>
        <plasmid evidence="4">unnamed2</plasmid>
    </source>
</reference>
<sequence length="900" mass="98147">MPRMQLRLTPRGHLLLEEANDAPTLDDNVATRLTEAFGRGTGYGLLQLGAGEIGQSLPPAFVWWRDFAVRYVESVCFHGLGGAGEMPSAVLSVIAPPAEAELATFVLTAPIMPGAEYLTAEILRGLWVDLSIALATAFTAAGTDLQAFLKTLNPAWNLIGRVHFNLAENRRDPEWPFAFLATYTTRLSAQAKAQHVPLSQAMREYAGAAHREKLLSLLVPVQRAAERVSWLKAMVDAGEIFHPLRWSPAEAARLLNSVPDLESAGVVVRLPAHWRAGRPPRPQVTATVGARPPSGTGLDALLDFHMDVTLEGEPLTAAEMATLLAGTETLALLRGQWVEIDRPRLDRAMRRFQEVQELAEQEGLTFAEAMRLLAGAEATRDDEPDAVADWSQVTAGAWLTETLKALRTPDGAGVDPGPALKGHLRPYQKAGVEWLHLLSGLGLGACLADDMGLGKTIQILALLLIEKRTGAAHKPSLLIAPASLLANWAAELERFAPELNAKIVHPSAMSAEDLNQMTVEGLSGLDLVITSYGALLRLPVLEKTSWRFVVLDEAQAIKNPNAKQTRAAKALQAEARIALTGTPVENHLGDLWSIFDFINPGLLGSAKEFGRTTKALAERPHNPYGPLRDLVRPYILRRMKTDKTVITDLPDKTEVKALCPLSRKQAALYAETVTGLAAALQDADGIRRKGIVLATLMRLKQICNHPSQWLNDGKWAEADSGKWARLREIAEVVAARQEKMLVFTQFREMTAPLAAYLGGIFGRSGLVLHGDTAVKNRRALVQTFQEDENVPFFVLSLKAGGSGLTLTAASHVVHFDRWWNPAVENQATDRAFRIGQKTNVLVHKFICQGTVEEKIDALIEAKKGLSDDLLAGGDEINLTEMKDEDLLRMVALDLKSVTAE</sequence>
<feature type="domain" description="Helicase C-terminal" evidence="3">
    <location>
        <begin position="725"/>
        <end position="884"/>
    </location>
</feature>
<keyword evidence="4" id="KW-0067">ATP-binding</keyword>
<dbReference type="GO" id="GO:0004386">
    <property type="term" value="F:helicase activity"/>
    <property type="evidence" value="ECO:0007669"/>
    <property type="project" value="UniProtKB-KW"/>
</dbReference>
<evidence type="ECO:0000259" key="3">
    <source>
        <dbReference type="PROSITE" id="PS51194"/>
    </source>
</evidence>
<proteinExistence type="predicted"/>
<dbReference type="Gene3D" id="3.40.50.10810">
    <property type="entry name" value="Tandem AAA-ATPase domain"/>
    <property type="match status" value="1"/>
</dbReference>